<feature type="transmembrane region" description="Helical" evidence="9">
    <location>
        <begin position="200"/>
        <end position="224"/>
    </location>
</feature>
<evidence type="ECO:0000256" key="5">
    <source>
        <dbReference type="ARBA" id="ARBA00023136"/>
    </source>
</evidence>
<protein>
    <submittedName>
        <fullName evidence="12">Chemotaxis protein</fullName>
    </submittedName>
</protein>
<dbReference type="InterPro" id="IPR003660">
    <property type="entry name" value="HAMP_dom"/>
</dbReference>
<name>A0A0A3HR68_9BACL</name>
<organism evidence="12 13">
    <name type="scientific">Ureibacillus sinduriensis BLB-1 = JCM 15800</name>
    <dbReference type="NCBI Taxonomy" id="1384057"/>
    <lineage>
        <taxon>Bacteria</taxon>
        <taxon>Bacillati</taxon>
        <taxon>Bacillota</taxon>
        <taxon>Bacilli</taxon>
        <taxon>Bacillales</taxon>
        <taxon>Caryophanaceae</taxon>
        <taxon>Ureibacillus</taxon>
    </lineage>
</organism>
<gene>
    <name evidence="12" type="ORF">CD33_12585</name>
</gene>
<evidence type="ECO:0000313" key="13">
    <source>
        <dbReference type="Proteomes" id="UP000030408"/>
    </source>
</evidence>
<reference evidence="12 13" key="1">
    <citation type="submission" date="2014-02" db="EMBL/GenBank/DDBJ databases">
        <title>Draft genome sequence of Lysinibacillus sinduriensis JCM 15800.</title>
        <authorList>
            <person name="Zhang F."/>
            <person name="Wang G."/>
            <person name="Zhang L."/>
        </authorList>
    </citation>
    <scope>NUCLEOTIDE SEQUENCE [LARGE SCALE GENOMIC DNA]</scope>
    <source>
        <strain evidence="12 13">JCM 15800</strain>
    </source>
</reference>
<keyword evidence="13" id="KW-1185">Reference proteome</keyword>
<dbReference type="GO" id="GO:0005886">
    <property type="term" value="C:plasma membrane"/>
    <property type="evidence" value="ECO:0007669"/>
    <property type="project" value="UniProtKB-SubCell"/>
</dbReference>
<dbReference type="Gene3D" id="6.10.340.10">
    <property type="match status" value="1"/>
</dbReference>
<dbReference type="Gene3D" id="1.10.287.950">
    <property type="entry name" value="Methyl-accepting chemotaxis protein"/>
    <property type="match status" value="1"/>
</dbReference>
<keyword evidence="6 8" id="KW-0807">Transducer</keyword>
<keyword evidence="5 9" id="KW-0472">Membrane</keyword>
<accession>A0A0A3HR68</accession>
<evidence type="ECO:0000313" key="12">
    <source>
        <dbReference type="EMBL" id="KGR75106.1"/>
    </source>
</evidence>
<feature type="domain" description="HAMP" evidence="11">
    <location>
        <begin position="225"/>
        <end position="277"/>
    </location>
</feature>
<dbReference type="PROSITE" id="PS50885">
    <property type="entry name" value="HAMP"/>
    <property type="match status" value="1"/>
</dbReference>
<dbReference type="GO" id="GO:0007165">
    <property type="term" value="P:signal transduction"/>
    <property type="evidence" value="ECO:0007669"/>
    <property type="project" value="UniProtKB-KW"/>
</dbReference>
<dbReference type="InterPro" id="IPR004089">
    <property type="entry name" value="MCPsignal_dom"/>
</dbReference>
<sequence length="582" mass="63731">MKKKKLQLKSVSGKLMLLITMIIIMTVGIIGSTSYFVAKSQLLESGKRELQSLVDGAYTSIEMINAKVESGDITLEEGKEQARILLNGPVNENQEYDYQKSRFTYKENGYILAYDEDLVLQLHPSKIGGAPADELNRSNREKIVAGGKSKEVADRYVVYSDRQSDGSFKDKTAYTEYFEPWGWTIGIAVFQDEFYEGLNILQYIISGATVVLIILSSLVFYIAIRKKVNTLKEVAEASIQIADGHIIVTNLPEAGDEIGQLSAAFNKMSEQLRTLVEKTKKTSEHLLDSATNLSAISEETSASSEEVGRAITEIATGTQEQAHDLDKINQTVEMVSSSIGAMGTQSNAMHDITKQAEKVSIEGIEIVHQLQQSNTDSLAASQGVSEEIKNLNGKINQITQVMETIESIAEQTNLLALNASIEAARAGEYGKGFSVVAEEIRKLAEQSKNATHQVQEVVSSIVSETTKTVESVEGTMRTAKKLNDDVVLTQSKFNQMSDSIKQIAQSLLAVNKEMDIITSYNHVMSEGIASASSVSEQTAASVQEIASSIDEQITAITDVANAAEKLTELNRELTSLMERYTI</sequence>
<evidence type="ECO:0000256" key="8">
    <source>
        <dbReference type="PROSITE-ProRule" id="PRU00284"/>
    </source>
</evidence>
<evidence type="ECO:0000256" key="6">
    <source>
        <dbReference type="ARBA" id="ARBA00023224"/>
    </source>
</evidence>
<dbReference type="PROSITE" id="PS50111">
    <property type="entry name" value="CHEMOTAXIS_TRANSDUC_2"/>
    <property type="match status" value="1"/>
</dbReference>
<dbReference type="AlphaFoldDB" id="A0A0A3HR68"/>
<feature type="transmembrane region" description="Helical" evidence="9">
    <location>
        <begin position="15"/>
        <end position="38"/>
    </location>
</feature>
<evidence type="ECO:0000256" key="1">
    <source>
        <dbReference type="ARBA" id="ARBA00004651"/>
    </source>
</evidence>
<dbReference type="PANTHER" id="PTHR32089">
    <property type="entry name" value="METHYL-ACCEPTING CHEMOTAXIS PROTEIN MCPB"/>
    <property type="match status" value="1"/>
</dbReference>
<dbReference type="SMART" id="SM00283">
    <property type="entry name" value="MA"/>
    <property type="match status" value="1"/>
</dbReference>
<dbReference type="Proteomes" id="UP000030408">
    <property type="component" value="Unassembled WGS sequence"/>
</dbReference>
<evidence type="ECO:0000256" key="3">
    <source>
        <dbReference type="ARBA" id="ARBA00022692"/>
    </source>
</evidence>
<feature type="domain" description="Methyl-accepting transducer" evidence="10">
    <location>
        <begin position="296"/>
        <end position="546"/>
    </location>
</feature>
<dbReference type="Pfam" id="PF00672">
    <property type="entry name" value="HAMP"/>
    <property type="match status" value="1"/>
</dbReference>
<dbReference type="OrthoDB" id="9760371at2"/>
<dbReference type="InterPro" id="IPR033480">
    <property type="entry name" value="sCache_2"/>
</dbReference>
<dbReference type="eggNOG" id="COG4564">
    <property type="taxonomic scope" value="Bacteria"/>
</dbReference>
<dbReference type="eggNOG" id="COG0840">
    <property type="taxonomic scope" value="Bacteria"/>
</dbReference>
<comment type="caution">
    <text evidence="12">The sequence shown here is derived from an EMBL/GenBank/DDBJ whole genome shotgun (WGS) entry which is preliminary data.</text>
</comment>
<dbReference type="STRING" id="1384057.CD33_12585"/>
<dbReference type="RefSeq" id="WP_036201111.1">
    <property type="nucleotide sequence ID" value="NZ_AVCY01000004.1"/>
</dbReference>
<dbReference type="Gene3D" id="3.30.450.20">
    <property type="entry name" value="PAS domain"/>
    <property type="match status" value="1"/>
</dbReference>
<evidence type="ECO:0000256" key="2">
    <source>
        <dbReference type="ARBA" id="ARBA00022475"/>
    </source>
</evidence>
<dbReference type="SMART" id="SM00304">
    <property type="entry name" value="HAMP"/>
    <property type="match status" value="1"/>
</dbReference>
<dbReference type="CDD" id="cd06225">
    <property type="entry name" value="HAMP"/>
    <property type="match status" value="1"/>
</dbReference>
<dbReference type="SMART" id="SM01049">
    <property type="entry name" value="Cache_2"/>
    <property type="match status" value="1"/>
</dbReference>
<evidence type="ECO:0000256" key="4">
    <source>
        <dbReference type="ARBA" id="ARBA00022989"/>
    </source>
</evidence>
<evidence type="ECO:0000256" key="7">
    <source>
        <dbReference type="ARBA" id="ARBA00029447"/>
    </source>
</evidence>
<keyword evidence="4 9" id="KW-1133">Transmembrane helix</keyword>
<keyword evidence="3 9" id="KW-0812">Transmembrane</keyword>
<dbReference type="Pfam" id="PF17200">
    <property type="entry name" value="sCache_2"/>
    <property type="match status" value="1"/>
</dbReference>
<keyword evidence="2" id="KW-1003">Cell membrane</keyword>
<evidence type="ECO:0000256" key="9">
    <source>
        <dbReference type="SAM" id="Phobius"/>
    </source>
</evidence>
<dbReference type="EMBL" id="JPVO01000052">
    <property type="protein sequence ID" value="KGR75106.1"/>
    <property type="molecule type" value="Genomic_DNA"/>
</dbReference>
<evidence type="ECO:0000259" key="10">
    <source>
        <dbReference type="PROSITE" id="PS50111"/>
    </source>
</evidence>
<comment type="similarity">
    <text evidence="7">Belongs to the methyl-accepting chemotaxis (MCP) protein family.</text>
</comment>
<dbReference type="SUPFAM" id="SSF58104">
    <property type="entry name" value="Methyl-accepting chemotaxis protein (MCP) signaling domain"/>
    <property type="match status" value="1"/>
</dbReference>
<dbReference type="PANTHER" id="PTHR32089:SF112">
    <property type="entry name" value="LYSOZYME-LIKE PROTEIN-RELATED"/>
    <property type="match status" value="1"/>
</dbReference>
<comment type="subcellular location">
    <subcellularLocation>
        <location evidence="1">Cell membrane</location>
        <topology evidence="1">Multi-pass membrane protein</topology>
    </subcellularLocation>
</comment>
<proteinExistence type="inferred from homology"/>
<evidence type="ECO:0000259" key="11">
    <source>
        <dbReference type="PROSITE" id="PS50885"/>
    </source>
</evidence>
<dbReference type="Pfam" id="PF00015">
    <property type="entry name" value="MCPsignal"/>
    <property type="match status" value="1"/>
</dbReference>